<accession>A0AAV4ZUX3</accession>
<dbReference type="AlphaFoldDB" id="A0AAV4ZUX3"/>
<evidence type="ECO:0000313" key="3">
    <source>
        <dbReference type="Proteomes" id="UP001055247"/>
    </source>
</evidence>
<dbReference type="RefSeq" id="WP_156454006.1">
    <property type="nucleotide sequence ID" value="NZ_BPQO01000043.1"/>
</dbReference>
<evidence type="ECO:0000313" key="2">
    <source>
        <dbReference type="EMBL" id="GJD92406.1"/>
    </source>
</evidence>
<dbReference type="Proteomes" id="UP001055247">
    <property type="component" value="Unassembled WGS sequence"/>
</dbReference>
<evidence type="ECO:0000256" key="1">
    <source>
        <dbReference type="SAM" id="SignalP"/>
    </source>
</evidence>
<gene>
    <name evidence="2" type="ORF">BHAOGJBA_5960</name>
</gene>
<keyword evidence="1" id="KW-0732">Signal</keyword>
<keyword evidence="3" id="KW-1185">Reference proteome</keyword>
<sequence>MMKHFVAAIMMISAMPVQADVYRYTCRVDGKSLAVRIDDARKTLRWRNKTYAITVQEDCAKFGWRATRPGEAFDFCTATQGYADFQQGDRLIQCDQDR</sequence>
<protein>
    <recommendedName>
        <fullName evidence="4">C-type lysozyme inhibitor domain-containing protein</fullName>
    </recommendedName>
</protein>
<reference evidence="2" key="1">
    <citation type="journal article" date="2016" name="Front. Microbiol.">
        <title>Genome Sequence of the Piezophilic, Mesophilic Sulfate-Reducing Bacterium Desulfovibrio indicus J2T.</title>
        <authorList>
            <person name="Cao J."/>
            <person name="Maignien L."/>
            <person name="Shao Z."/>
            <person name="Alain K."/>
            <person name="Jebbar M."/>
        </authorList>
    </citation>
    <scope>NUCLEOTIDE SEQUENCE</scope>
    <source>
        <strain evidence="2">DSM 16372</strain>
    </source>
</reference>
<feature type="chain" id="PRO_5043652237" description="C-type lysozyme inhibitor domain-containing protein" evidence="1">
    <location>
        <begin position="20"/>
        <end position="98"/>
    </location>
</feature>
<dbReference type="EMBL" id="BPQO01000043">
    <property type="protein sequence ID" value="GJD92406.1"/>
    <property type="molecule type" value="Genomic_DNA"/>
</dbReference>
<name>A0AAV4ZUX3_9HYPH</name>
<proteinExistence type="predicted"/>
<comment type="caution">
    <text evidence="2">The sequence shown here is derived from an EMBL/GenBank/DDBJ whole genome shotgun (WGS) entry which is preliminary data.</text>
</comment>
<evidence type="ECO:0008006" key="4">
    <source>
        <dbReference type="Google" id="ProtNLM"/>
    </source>
</evidence>
<reference evidence="2" key="2">
    <citation type="submission" date="2021-08" db="EMBL/GenBank/DDBJ databases">
        <authorList>
            <person name="Tani A."/>
            <person name="Ola A."/>
            <person name="Ogura Y."/>
            <person name="Katsura K."/>
            <person name="Hayashi T."/>
        </authorList>
    </citation>
    <scope>NUCLEOTIDE SEQUENCE</scope>
    <source>
        <strain evidence="2">DSM 16372</strain>
    </source>
</reference>
<organism evidence="2 3">
    <name type="scientific">Methylobacterium hispanicum</name>
    <dbReference type="NCBI Taxonomy" id="270350"/>
    <lineage>
        <taxon>Bacteria</taxon>
        <taxon>Pseudomonadati</taxon>
        <taxon>Pseudomonadota</taxon>
        <taxon>Alphaproteobacteria</taxon>
        <taxon>Hyphomicrobiales</taxon>
        <taxon>Methylobacteriaceae</taxon>
        <taxon>Methylobacterium</taxon>
    </lineage>
</organism>
<feature type="signal peptide" evidence="1">
    <location>
        <begin position="1"/>
        <end position="19"/>
    </location>
</feature>